<evidence type="ECO:0000313" key="4">
    <source>
        <dbReference type="EMBL" id="RAV31228.1"/>
    </source>
</evidence>
<evidence type="ECO:0000313" key="5">
    <source>
        <dbReference type="Proteomes" id="UP000251577"/>
    </source>
</evidence>
<feature type="domain" description="G5" evidence="3">
    <location>
        <begin position="210"/>
        <end position="291"/>
    </location>
</feature>
<organism evidence="4 5">
    <name type="scientific">Corynebacterium heidelbergense</name>
    <dbReference type="NCBI Taxonomy" id="2055947"/>
    <lineage>
        <taxon>Bacteria</taxon>
        <taxon>Bacillati</taxon>
        <taxon>Actinomycetota</taxon>
        <taxon>Actinomycetes</taxon>
        <taxon>Mycobacteriales</taxon>
        <taxon>Corynebacteriaceae</taxon>
        <taxon>Corynebacterium</taxon>
    </lineage>
</organism>
<gene>
    <name evidence="4" type="ORF">DLJ54_09505</name>
</gene>
<dbReference type="Pfam" id="PF03990">
    <property type="entry name" value="DUF348"/>
    <property type="match status" value="3"/>
</dbReference>
<keyword evidence="1" id="KW-0732">Signal</keyword>
<dbReference type="InterPro" id="IPR011098">
    <property type="entry name" value="G5_dom"/>
</dbReference>
<evidence type="ECO:0000256" key="2">
    <source>
        <dbReference type="SAM" id="MobiDB-lite"/>
    </source>
</evidence>
<dbReference type="SMART" id="SM01208">
    <property type="entry name" value="G5"/>
    <property type="match status" value="1"/>
</dbReference>
<keyword evidence="5" id="KW-1185">Reference proteome</keyword>
<dbReference type="PROSITE" id="PS51109">
    <property type="entry name" value="G5"/>
    <property type="match status" value="1"/>
</dbReference>
<dbReference type="RefSeq" id="WP_113631456.1">
    <property type="nucleotide sequence ID" value="NZ_QHCV01000142.1"/>
</dbReference>
<evidence type="ECO:0000256" key="1">
    <source>
        <dbReference type="ARBA" id="ARBA00022729"/>
    </source>
</evidence>
<sequence length="291" mass="30481">MTPKKKSHLHRINHSNSTPLRLATGGMLATLVVGGGVAAAAQKHVLLDVNGKITETSTVTGDVRKVLDGAGVQVSDKDMVSPSLDSQVGNNQQITVRSARQVSLIVDGQERTIDTTALTVGDMLNQLGQTDPSASLSTARTSEIPLNGMSLEVTSPKFFTVNDGGQEGQMSLPARTVGDIFKMRGVPLGPKDVVNPPATTPLTAGMHVDVLRVQENEVTEDREVAPPVRVEEDPNAPVGQEKVLNPGTPGSERVVYTVRKENGAEVARNELRAGPGCCLGAGFGARLGGGL</sequence>
<dbReference type="AlphaFoldDB" id="A0A364V3M6"/>
<dbReference type="EMBL" id="QHCV01000142">
    <property type="protein sequence ID" value="RAV31228.1"/>
    <property type="molecule type" value="Genomic_DNA"/>
</dbReference>
<dbReference type="Pfam" id="PF07501">
    <property type="entry name" value="G5"/>
    <property type="match status" value="1"/>
</dbReference>
<dbReference type="InterPro" id="IPR007137">
    <property type="entry name" value="DUF348"/>
</dbReference>
<reference evidence="4 5" key="1">
    <citation type="journal article" date="2018" name="Syst. Appl. Microbiol.">
        <title>Corynebacterium heidelbergense sp. nov., isolated from the preen glands of Egyptian geese (Alopochen aegyptiacus).</title>
        <authorList>
            <person name="Braun M.S."/>
            <person name="Wang E."/>
            <person name="Zimmermann S."/>
            <person name="Wink M."/>
        </authorList>
    </citation>
    <scope>NUCLEOTIDE SEQUENCE [LARGE SCALE GENOMIC DNA]</scope>
    <source>
        <strain evidence="4 5">647</strain>
    </source>
</reference>
<feature type="region of interest" description="Disordered" evidence="2">
    <location>
        <begin position="230"/>
        <end position="251"/>
    </location>
</feature>
<dbReference type="Proteomes" id="UP000251577">
    <property type="component" value="Unassembled WGS sequence"/>
</dbReference>
<dbReference type="Gene3D" id="2.20.230.10">
    <property type="entry name" value="Resuscitation-promoting factor rpfb"/>
    <property type="match status" value="1"/>
</dbReference>
<proteinExistence type="predicted"/>
<accession>A0A364V3M6</accession>
<comment type="caution">
    <text evidence="4">The sequence shown here is derived from an EMBL/GenBank/DDBJ whole genome shotgun (WGS) entry which is preliminary data.</text>
</comment>
<name>A0A364V3M6_9CORY</name>
<evidence type="ECO:0000259" key="3">
    <source>
        <dbReference type="PROSITE" id="PS51109"/>
    </source>
</evidence>
<protein>
    <submittedName>
        <fullName evidence="4">Resuscitation-promoting factor</fullName>
    </submittedName>
</protein>